<proteinExistence type="predicted"/>
<comment type="caution">
    <text evidence="1">The sequence shown here is derived from an EMBL/GenBank/DDBJ whole genome shotgun (WGS) entry which is preliminary data.</text>
</comment>
<gene>
    <name evidence="1" type="ORF">V6N11_040767</name>
</gene>
<evidence type="ECO:0000313" key="1">
    <source>
        <dbReference type="EMBL" id="KAK9012729.1"/>
    </source>
</evidence>
<sequence>MMERIAAAHWPPESFRLSPGLRASAVSLLPWMSETLLSSLLINYIASKEHLDSPWIGLVMFSGFLDISCPSLSCTTFGMYF</sequence>
<reference evidence="1 2" key="1">
    <citation type="journal article" date="2024" name="G3 (Bethesda)">
        <title>Genome assembly of Hibiscus sabdariffa L. provides insights into metabolisms of medicinal natural products.</title>
        <authorList>
            <person name="Kim T."/>
        </authorList>
    </citation>
    <scope>NUCLEOTIDE SEQUENCE [LARGE SCALE GENOMIC DNA]</scope>
    <source>
        <strain evidence="1">TK-2024</strain>
        <tissue evidence="1">Old leaves</tissue>
    </source>
</reference>
<accession>A0ABR2RIV6</accession>
<dbReference type="EMBL" id="JBBPBN010000022">
    <property type="protein sequence ID" value="KAK9012729.1"/>
    <property type="molecule type" value="Genomic_DNA"/>
</dbReference>
<organism evidence="1 2">
    <name type="scientific">Hibiscus sabdariffa</name>
    <name type="common">roselle</name>
    <dbReference type="NCBI Taxonomy" id="183260"/>
    <lineage>
        <taxon>Eukaryota</taxon>
        <taxon>Viridiplantae</taxon>
        <taxon>Streptophyta</taxon>
        <taxon>Embryophyta</taxon>
        <taxon>Tracheophyta</taxon>
        <taxon>Spermatophyta</taxon>
        <taxon>Magnoliopsida</taxon>
        <taxon>eudicotyledons</taxon>
        <taxon>Gunneridae</taxon>
        <taxon>Pentapetalae</taxon>
        <taxon>rosids</taxon>
        <taxon>malvids</taxon>
        <taxon>Malvales</taxon>
        <taxon>Malvaceae</taxon>
        <taxon>Malvoideae</taxon>
        <taxon>Hibiscus</taxon>
    </lineage>
</organism>
<evidence type="ECO:0000313" key="2">
    <source>
        <dbReference type="Proteomes" id="UP001396334"/>
    </source>
</evidence>
<dbReference type="Proteomes" id="UP001396334">
    <property type="component" value="Unassembled WGS sequence"/>
</dbReference>
<name>A0ABR2RIV6_9ROSI</name>
<protein>
    <submittedName>
        <fullName evidence="1">Uncharacterized protein</fullName>
    </submittedName>
</protein>
<keyword evidence="2" id="KW-1185">Reference proteome</keyword>